<feature type="region of interest" description="Disordered" evidence="1">
    <location>
        <begin position="1"/>
        <end position="68"/>
    </location>
</feature>
<dbReference type="Proteomes" id="UP000053317">
    <property type="component" value="Unassembled WGS sequence"/>
</dbReference>
<proteinExistence type="predicted"/>
<dbReference type="OrthoDB" id="5598028at2759"/>
<feature type="compositionally biased region" description="Basic and acidic residues" evidence="1">
    <location>
        <begin position="39"/>
        <end position="49"/>
    </location>
</feature>
<feature type="compositionally biased region" description="Basic and acidic residues" evidence="1">
    <location>
        <begin position="403"/>
        <end position="424"/>
    </location>
</feature>
<sequence>MAPRGSKTSTSSAPCEDASSETPAKVIPSEIPLPPGTPEPKKTVAKDVPIDNASPATGSPRSSWYTRTWPRKAAPVTKVAEASVSSASIAVSSLASAAKSSVSTKNATTTIVNATSDSNPSTPTVDLKEGAVNGGLSTSDDKKIGLSASSGNGALPSPKAEISVNTTKEDEGSQTRGGNRGSAHASTSWLPWFSRVSKSGEPEMAPTDGDKSKIGETTQDVQQNGDTNKSQIPAENNCSVPEELSTGKKVGNENIAQSQPQGSSSQKRSWLQMWTSSGGGRVLQGSADEAGATTTQSPANATSGSTFEPNSAAIHNAPPSGPRPAATKIVANNESQPNSQASSMITSPPDLPGDGSKSGWIFWSRDRKSSVARSDGAHVGELAISDTPTQKKPKRASISIEESNDKPKDDTSKTIPREVPKDAPKIALLGSKSKKQTVSDPLPQPKTPEPPSPVKGGKGAELLEASKQLHRAIPNLVLPTFRNTFSLQDNPTLWQQITRMLSYSKTPEPRHMGQLRDPPRIKNAIAIGVHGYFPAPLIRSVLGQPTGTSIKFADMAAKAIRKWTNSQGYDCEVKTAALEGEGRVAERVDILWKLLLNWIEEIRKADFIFVACHSQGVPVAVMLIAKLIAFGCVNSARIGVCAMAGVNMGPFPDYKTRWLGSSASELFEFSDPTTPVSKDYLTSLEKILNFGVKTTYVGSIDDQLVSMESSTYSPVSHPHIYRAVFVDSRVHAPSFLTHLVGSPLAGSLYSGEGHSRLYEEEAVYDLAIEVALETTSIDNAPLSQRPGIQNSQNPYILPFAMRGLLEEEYVRTELFRETNELLKQFDEWRPTSKVLKDVKFRLEGVRSKL</sequence>
<feature type="domain" description="YMC020W-like alpha/beta hydrolase" evidence="2">
    <location>
        <begin position="478"/>
        <end position="741"/>
    </location>
</feature>
<feature type="compositionally biased region" description="Polar residues" evidence="1">
    <location>
        <begin position="254"/>
        <end position="276"/>
    </location>
</feature>
<evidence type="ECO:0000256" key="1">
    <source>
        <dbReference type="SAM" id="MobiDB-lite"/>
    </source>
</evidence>
<dbReference type="InterPro" id="IPR058933">
    <property type="entry name" value="YMC020W-like_ab_hydrolase"/>
</dbReference>
<evidence type="ECO:0000313" key="4">
    <source>
        <dbReference type="Proteomes" id="UP000053317"/>
    </source>
</evidence>
<dbReference type="PANTHER" id="PTHR47349">
    <property type="entry name" value="CHROMOSOME 8, WHOLE GENOME SHOTGUN SEQUENCE"/>
    <property type="match status" value="1"/>
</dbReference>
<feature type="compositionally biased region" description="Polar residues" evidence="1">
    <location>
        <begin position="112"/>
        <end position="124"/>
    </location>
</feature>
<gene>
    <name evidence="3" type="ORF">UCRPC4_g04705</name>
</gene>
<evidence type="ECO:0000313" key="3">
    <source>
        <dbReference type="EMBL" id="KKY18910.1"/>
    </source>
</evidence>
<feature type="compositionally biased region" description="Polar residues" evidence="1">
    <location>
        <begin position="215"/>
        <end position="239"/>
    </location>
</feature>
<reference evidence="3 4" key="1">
    <citation type="submission" date="2015-05" db="EMBL/GenBank/DDBJ databases">
        <title>Distinctive expansion of gene families associated with plant cell wall degradation and secondary metabolism in the genomes of grapevine trunk pathogens.</title>
        <authorList>
            <person name="Lawrence D.P."/>
            <person name="Travadon R."/>
            <person name="Rolshausen P.E."/>
            <person name="Baumgartner K."/>
        </authorList>
    </citation>
    <scope>NUCLEOTIDE SEQUENCE [LARGE SCALE GENOMIC DNA]</scope>
    <source>
        <strain evidence="3">UCRPC4</strain>
    </source>
</reference>
<name>A0A0G2GQ25_PHACM</name>
<feature type="domain" description="YMC020W-like alpha/beta hydrolase" evidence="2">
    <location>
        <begin position="742"/>
        <end position="808"/>
    </location>
</feature>
<feature type="region of interest" description="Disordered" evidence="1">
    <location>
        <begin position="112"/>
        <end position="458"/>
    </location>
</feature>
<evidence type="ECO:0000259" key="2">
    <source>
        <dbReference type="Pfam" id="PF26147"/>
    </source>
</evidence>
<dbReference type="InterPro" id="IPR058934">
    <property type="entry name" value="YMC020W-like"/>
</dbReference>
<organism evidence="3 4">
    <name type="scientific">Phaeomoniella chlamydospora</name>
    <name type="common">Phaeoacremonium chlamydosporum</name>
    <dbReference type="NCBI Taxonomy" id="158046"/>
    <lineage>
        <taxon>Eukaryota</taxon>
        <taxon>Fungi</taxon>
        <taxon>Dikarya</taxon>
        <taxon>Ascomycota</taxon>
        <taxon>Pezizomycotina</taxon>
        <taxon>Eurotiomycetes</taxon>
        <taxon>Chaetothyriomycetidae</taxon>
        <taxon>Phaeomoniellales</taxon>
        <taxon>Phaeomoniellaceae</taxon>
        <taxon>Phaeomoniella</taxon>
    </lineage>
</organism>
<reference evidence="3 4" key="2">
    <citation type="submission" date="2015-05" db="EMBL/GenBank/DDBJ databases">
        <authorList>
            <person name="Morales-Cruz A."/>
            <person name="Amrine K.C."/>
            <person name="Cantu D."/>
        </authorList>
    </citation>
    <scope>NUCLEOTIDE SEQUENCE [LARGE SCALE GENOMIC DNA]</scope>
    <source>
        <strain evidence="3">UCRPC4</strain>
    </source>
</reference>
<accession>A0A0G2GQ25</accession>
<dbReference type="Pfam" id="PF26147">
    <property type="entry name" value="AB_HYDROLASE_YMC0-YMC35"/>
    <property type="match status" value="2"/>
</dbReference>
<feature type="compositionally biased region" description="Polar residues" evidence="1">
    <location>
        <begin position="54"/>
        <end position="66"/>
    </location>
</feature>
<feature type="compositionally biased region" description="Pro residues" evidence="1">
    <location>
        <begin position="442"/>
        <end position="453"/>
    </location>
</feature>
<comment type="caution">
    <text evidence="3">The sequence shown here is derived from an EMBL/GenBank/DDBJ whole genome shotgun (WGS) entry which is preliminary data.</text>
</comment>
<protein>
    <recommendedName>
        <fullName evidence="2">YMC020W-like alpha/beta hydrolase domain-containing protein</fullName>
    </recommendedName>
</protein>
<feature type="compositionally biased region" description="Polar residues" evidence="1">
    <location>
        <begin position="1"/>
        <end position="13"/>
    </location>
</feature>
<dbReference type="AlphaFoldDB" id="A0A0G2GQ25"/>
<dbReference type="PANTHER" id="PTHR47349:SF1">
    <property type="entry name" value="AER328WP"/>
    <property type="match status" value="1"/>
</dbReference>
<feature type="compositionally biased region" description="Polar residues" evidence="1">
    <location>
        <begin position="330"/>
        <end position="346"/>
    </location>
</feature>
<feature type="compositionally biased region" description="Polar residues" evidence="1">
    <location>
        <begin position="292"/>
        <end position="309"/>
    </location>
</feature>
<dbReference type="EMBL" id="LCWF01000113">
    <property type="protein sequence ID" value="KKY18910.1"/>
    <property type="molecule type" value="Genomic_DNA"/>
</dbReference>
<keyword evidence="4" id="KW-1185">Reference proteome</keyword>